<dbReference type="Gene3D" id="1.10.1220.10">
    <property type="entry name" value="Met repressor-like"/>
    <property type="match status" value="1"/>
</dbReference>
<dbReference type="Proteomes" id="UP000193083">
    <property type="component" value="Unassembled WGS sequence"/>
</dbReference>
<dbReference type="AlphaFoldDB" id="A0A1X7PTW0"/>
<dbReference type="InterPro" id="IPR010985">
    <property type="entry name" value="Ribbon_hlx_hlx"/>
</dbReference>
<dbReference type="Pfam" id="PF22513">
    <property type="entry name" value="FitA-like_RHH"/>
    <property type="match status" value="1"/>
</dbReference>
<dbReference type="RefSeq" id="WP_085466935.1">
    <property type="nucleotide sequence ID" value="NZ_FXBL01000004.1"/>
</dbReference>
<protein>
    <recommendedName>
        <fullName evidence="1">Antitoxin FitA-like ribbon-helix-helix domain-containing protein</fullName>
    </recommendedName>
</protein>
<organism evidence="2 3">
    <name type="scientific">Mesorhizobium australicum</name>
    <dbReference type="NCBI Taxonomy" id="536018"/>
    <lineage>
        <taxon>Bacteria</taxon>
        <taxon>Pseudomonadati</taxon>
        <taxon>Pseudomonadota</taxon>
        <taxon>Alphaproteobacteria</taxon>
        <taxon>Hyphomicrobiales</taxon>
        <taxon>Phyllobacteriaceae</taxon>
        <taxon>Mesorhizobium</taxon>
    </lineage>
</organism>
<keyword evidence="3" id="KW-1185">Reference proteome</keyword>
<reference evidence="2 3" key="1">
    <citation type="submission" date="2017-04" db="EMBL/GenBank/DDBJ databases">
        <authorList>
            <person name="Afonso C.L."/>
            <person name="Miller P.J."/>
            <person name="Scott M.A."/>
            <person name="Spackman E."/>
            <person name="Goraichik I."/>
            <person name="Dimitrov K.M."/>
            <person name="Suarez D.L."/>
            <person name="Swayne D.E."/>
        </authorList>
    </citation>
    <scope>NUCLEOTIDE SEQUENCE [LARGE SCALE GENOMIC DNA]</scope>
    <source>
        <strain evidence="2 3">B5P</strain>
    </source>
</reference>
<feature type="domain" description="Antitoxin FitA-like ribbon-helix-helix" evidence="1">
    <location>
        <begin position="2"/>
        <end position="39"/>
    </location>
</feature>
<dbReference type="SUPFAM" id="SSF47598">
    <property type="entry name" value="Ribbon-helix-helix"/>
    <property type="match status" value="1"/>
</dbReference>
<sequence length="83" mass="9725">MAQLLIRRLDEDVKENLRRRAKRHGVSMEEEARTILRAELLRVEPKQPGLGTQIANLFKDVPDNDEPLPEFPDEPIRYAKFDE</sequence>
<dbReference type="InterPro" id="IPR053853">
    <property type="entry name" value="FitA-like_RHH"/>
</dbReference>
<gene>
    <name evidence="2" type="ORF">SAMN02982922_5345</name>
</gene>
<dbReference type="InterPro" id="IPR013321">
    <property type="entry name" value="Arc_rbn_hlx_hlx"/>
</dbReference>
<name>A0A1X7PTW0_9HYPH</name>
<dbReference type="GO" id="GO:0006355">
    <property type="term" value="P:regulation of DNA-templated transcription"/>
    <property type="evidence" value="ECO:0007669"/>
    <property type="project" value="InterPro"/>
</dbReference>
<evidence type="ECO:0000259" key="1">
    <source>
        <dbReference type="Pfam" id="PF22513"/>
    </source>
</evidence>
<dbReference type="OrthoDB" id="2389872at2"/>
<evidence type="ECO:0000313" key="2">
    <source>
        <dbReference type="EMBL" id="SMH55426.1"/>
    </source>
</evidence>
<accession>A0A1X7PTW0</accession>
<dbReference type="EMBL" id="FXBL01000004">
    <property type="protein sequence ID" value="SMH55426.1"/>
    <property type="molecule type" value="Genomic_DNA"/>
</dbReference>
<proteinExistence type="predicted"/>
<evidence type="ECO:0000313" key="3">
    <source>
        <dbReference type="Proteomes" id="UP000193083"/>
    </source>
</evidence>